<proteinExistence type="predicted"/>
<evidence type="ECO:0000259" key="1">
    <source>
        <dbReference type="PROSITE" id="PS50181"/>
    </source>
</evidence>
<dbReference type="SUPFAM" id="SSF81383">
    <property type="entry name" value="F-box domain"/>
    <property type="match status" value="1"/>
</dbReference>
<protein>
    <recommendedName>
        <fullName evidence="1">F-box domain-containing protein</fullName>
    </recommendedName>
</protein>
<dbReference type="OrthoDB" id="4191831at2759"/>
<reference evidence="2" key="1">
    <citation type="journal article" date="2020" name="Stud. Mycol.">
        <title>101 Dothideomycetes genomes: a test case for predicting lifestyles and emergence of pathogens.</title>
        <authorList>
            <person name="Haridas S."/>
            <person name="Albert R."/>
            <person name="Binder M."/>
            <person name="Bloem J."/>
            <person name="Labutti K."/>
            <person name="Salamov A."/>
            <person name="Andreopoulos B."/>
            <person name="Baker S."/>
            <person name="Barry K."/>
            <person name="Bills G."/>
            <person name="Bluhm B."/>
            <person name="Cannon C."/>
            <person name="Castanera R."/>
            <person name="Culley D."/>
            <person name="Daum C."/>
            <person name="Ezra D."/>
            <person name="Gonzalez J."/>
            <person name="Henrissat B."/>
            <person name="Kuo A."/>
            <person name="Liang C."/>
            <person name="Lipzen A."/>
            <person name="Lutzoni F."/>
            <person name="Magnuson J."/>
            <person name="Mondo S."/>
            <person name="Nolan M."/>
            <person name="Ohm R."/>
            <person name="Pangilinan J."/>
            <person name="Park H.-J."/>
            <person name="Ramirez L."/>
            <person name="Alfaro M."/>
            <person name="Sun H."/>
            <person name="Tritt A."/>
            <person name="Yoshinaga Y."/>
            <person name="Zwiers L.-H."/>
            <person name="Turgeon B."/>
            <person name="Goodwin S."/>
            <person name="Spatafora J."/>
            <person name="Crous P."/>
            <person name="Grigoriev I."/>
        </authorList>
    </citation>
    <scope>NUCLEOTIDE SEQUENCE</scope>
    <source>
        <strain evidence="2">CBS 122367</strain>
    </source>
</reference>
<dbReference type="AlphaFoldDB" id="A0A6G1JEQ3"/>
<sequence length="563" mass="64603">MASFSELPSELVEHIASYLGQAALYATSQLTRSLYTIIVPFLYRHVDLLIPLGNRLPRIDKFCFNILNDAKLAEYVRSLRVGLSSSERVWGGQQFLPNDNEIQHGYVCAKAQSELEDEALVSEGEDLRTALGAREYGAYAALIFMKLPSLHRLDLADCGYESLRPLHRILHGIVRNNNWQDRSPRLAGRITSIKEVSYNFDWETGMRQENRTSNTKVWQVLPFSGLRKVEFPNTDKNLASLFEPPGRSMRGVPPTIRTWRTTSITTMTIRHSSEICDNLNGILQGTPHLQSLTCELWHDSSVCLPSVNVPWVWISLERWSESLKSVRTTLKTLVLSVEFFNGKELYFRQPDIRTHVTGHLDLRNFTVLQDLEVPVPFVTGDPVFWFAITFEPCLPPNLRHLTLRPDMSRAQFPYAFDSSILSETQSFQDSQRESNYLAGARMDMTCVFQTSLYLVDKLNSLNSITVWQPPDPTLAWFEGQMDDFVTSCRNKSVSGRIIYPQILRRKAATEWDLVQEVTLFDPSSPQSEPFERLFRGERNGIPLGLATQYHLGEFRKRHVRRHR</sequence>
<name>A0A6G1JEQ3_9PLEO</name>
<keyword evidence="3" id="KW-1185">Reference proteome</keyword>
<dbReference type="InterPro" id="IPR001810">
    <property type="entry name" value="F-box_dom"/>
</dbReference>
<accession>A0A6G1JEQ3</accession>
<gene>
    <name evidence="2" type="ORF">K458DRAFT_293035</name>
</gene>
<evidence type="ECO:0000313" key="3">
    <source>
        <dbReference type="Proteomes" id="UP000799291"/>
    </source>
</evidence>
<dbReference type="InterPro" id="IPR036047">
    <property type="entry name" value="F-box-like_dom_sf"/>
</dbReference>
<dbReference type="PROSITE" id="PS50181">
    <property type="entry name" value="FBOX"/>
    <property type="match status" value="1"/>
</dbReference>
<evidence type="ECO:0000313" key="2">
    <source>
        <dbReference type="EMBL" id="KAF2688655.1"/>
    </source>
</evidence>
<feature type="domain" description="F-box" evidence="1">
    <location>
        <begin position="1"/>
        <end position="46"/>
    </location>
</feature>
<dbReference type="EMBL" id="MU005573">
    <property type="protein sequence ID" value="KAF2688655.1"/>
    <property type="molecule type" value="Genomic_DNA"/>
</dbReference>
<organism evidence="2 3">
    <name type="scientific">Lentithecium fluviatile CBS 122367</name>
    <dbReference type="NCBI Taxonomy" id="1168545"/>
    <lineage>
        <taxon>Eukaryota</taxon>
        <taxon>Fungi</taxon>
        <taxon>Dikarya</taxon>
        <taxon>Ascomycota</taxon>
        <taxon>Pezizomycotina</taxon>
        <taxon>Dothideomycetes</taxon>
        <taxon>Pleosporomycetidae</taxon>
        <taxon>Pleosporales</taxon>
        <taxon>Massarineae</taxon>
        <taxon>Lentitheciaceae</taxon>
        <taxon>Lentithecium</taxon>
    </lineage>
</organism>
<dbReference type="Proteomes" id="UP000799291">
    <property type="component" value="Unassembled WGS sequence"/>
</dbReference>